<organism evidence="3 4">
    <name type="scientific">Neoroseomonas lacus</name>
    <dbReference type="NCBI Taxonomy" id="287609"/>
    <lineage>
        <taxon>Bacteria</taxon>
        <taxon>Pseudomonadati</taxon>
        <taxon>Pseudomonadota</taxon>
        <taxon>Alphaproteobacteria</taxon>
        <taxon>Acetobacterales</taxon>
        <taxon>Acetobacteraceae</taxon>
        <taxon>Neoroseomonas</taxon>
    </lineage>
</organism>
<sequence>MQRRTLAPLAAAVLLAPATQASAQSDPTIVRVALLDVTAIGGHGPGPGGRGMMGGWGAGPPQGDGWFRGGRGWMGQGMMGIGMMSIRTDHGDAKTGPLRFEVTNWSRSTLHEMLIIAVDHADAPLPYDAAAGRVPENQVRMLGDTGDMQPNATKTLDVTLAPGTYLLLCNLPGHYAAGMVTPFTVTR</sequence>
<reference evidence="3" key="2">
    <citation type="submission" date="2020-09" db="EMBL/GenBank/DDBJ databases">
        <authorList>
            <person name="Sun Q."/>
            <person name="Zhou Y."/>
        </authorList>
    </citation>
    <scope>NUCLEOTIDE SEQUENCE</scope>
    <source>
        <strain evidence="3">CGMCC 1.3617</strain>
    </source>
</reference>
<keyword evidence="1" id="KW-0479">Metal-binding</keyword>
<dbReference type="RefSeq" id="WP_188969188.1">
    <property type="nucleotide sequence ID" value="NZ_BMKW01000009.1"/>
</dbReference>
<dbReference type="Proteomes" id="UP000661507">
    <property type="component" value="Unassembled WGS sequence"/>
</dbReference>
<keyword evidence="2" id="KW-0732">Signal</keyword>
<evidence type="ECO:0000313" key="4">
    <source>
        <dbReference type="Proteomes" id="UP000661507"/>
    </source>
</evidence>
<evidence type="ECO:0000313" key="3">
    <source>
        <dbReference type="EMBL" id="GGJ25534.1"/>
    </source>
</evidence>
<protein>
    <recommendedName>
        <fullName evidence="5">Blue (type 1) copper domain-containing protein</fullName>
    </recommendedName>
</protein>
<evidence type="ECO:0008006" key="5">
    <source>
        <dbReference type="Google" id="ProtNLM"/>
    </source>
</evidence>
<feature type="signal peptide" evidence="2">
    <location>
        <begin position="1"/>
        <end position="23"/>
    </location>
</feature>
<dbReference type="InterPro" id="IPR033138">
    <property type="entry name" value="Cu_oxidase_CS"/>
</dbReference>
<dbReference type="SUPFAM" id="SSF49503">
    <property type="entry name" value="Cupredoxins"/>
    <property type="match status" value="1"/>
</dbReference>
<dbReference type="AlphaFoldDB" id="A0A917NSY7"/>
<accession>A0A917NSY7</accession>
<evidence type="ECO:0000256" key="1">
    <source>
        <dbReference type="ARBA" id="ARBA00022723"/>
    </source>
</evidence>
<dbReference type="GO" id="GO:0046872">
    <property type="term" value="F:metal ion binding"/>
    <property type="evidence" value="ECO:0007669"/>
    <property type="project" value="UniProtKB-KW"/>
</dbReference>
<dbReference type="EMBL" id="BMKW01000009">
    <property type="protein sequence ID" value="GGJ25534.1"/>
    <property type="molecule type" value="Genomic_DNA"/>
</dbReference>
<proteinExistence type="predicted"/>
<reference evidence="3" key="1">
    <citation type="journal article" date="2014" name="Int. J. Syst. Evol. Microbiol.">
        <title>Complete genome sequence of Corynebacterium casei LMG S-19264T (=DSM 44701T), isolated from a smear-ripened cheese.</title>
        <authorList>
            <consortium name="US DOE Joint Genome Institute (JGI-PGF)"/>
            <person name="Walter F."/>
            <person name="Albersmeier A."/>
            <person name="Kalinowski J."/>
            <person name="Ruckert C."/>
        </authorList>
    </citation>
    <scope>NUCLEOTIDE SEQUENCE</scope>
    <source>
        <strain evidence="3">CGMCC 1.3617</strain>
    </source>
</reference>
<dbReference type="Gene3D" id="2.60.40.420">
    <property type="entry name" value="Cupredoxins - blue copper proteins"/>
    <property type="match status" value="1"/>
</dbReference>
<comment type="caution">
    <text evidence="3">The sequence shown here is derived from an EMBL/GenBank/DDBJ whole genome shotgun (WGS) entry which is preliminary data.</text>
</comment>
<feature type="chain" id="PRO_5037587769" description="Blue (type 1) copper domain-containing protein" evidence="2">
    <location>
        <begin position="24"/>
        <end position="187"/>
    </location>
</feature>
<name>A0A917NSY7_9PROT</name>
<evidence type="ECO:0000256" key="2">
    <source>
        <dbReference type="SAM" id="SignalP"/>
    </source>
</evidence>
<dbReference type="InterPro" id="IPR008972">
    <property type="entry name" value="Cupredoxin"/>
</dbReference>
<gene>
    <name evidence="3" type="ORF">GCM10011320_36110</name>
</gene>
<keyword evidence="4" id="KW-1185">Reference proteome</keyword>
<dbReference type="PROSITE" id="PS00079">
    <property type="entry name" value="MULTICOPPER_OXIDASE1"/>
    <property type="match status" value="1"/>
</dbReference>